<dbReference type="WBParaSite" id="jg8374">
    <property type="protein sequence ID" value="jg8374"/>
    <property type="gene ID" value="jg8374"/>
</dbReference>
<dbReference type="InterPro" id="IPR036236">
    <property type="entry name" value="Znf_C2H2_sf"/>
</dbReference>
<keyword evidence="1" id="KW-0479">Metal-binding</keyword>
<sequence>MYTNSPQNGERKAPEYEFHSPLPNMSQPMLSIPLLPHQSASSSCSSGLRGRPYAKKTPSKVWLAYTRSEQGPICNYCGSIRKRKDSSTKTLWDHLDRKHYEVAMVLRRESISKCIQARSHRLIR</sequence>
<evidence type="ECO:0000313" key="7">
    <source>
        <dbReference type="WBParaSite" id="jg8374"/>
    </source>
</evidence>
<dbReference type="GO" id="GO:0008270">
    <property type="term" value="F:zinc ion binding"/>
    <property type="evidence" value="ECO:0007669"/>
    <property type="project" value="UniProtKB-KW"/>
</dbReference>
<reference evidence="7" key="1">
    <citation type="submission" date="2022-11" db="UniProtKB">
        <authorList>
            <consortium name="WormBaseParasite"/>
        </authorList>
    </citation>
    <scope>IDENTIFICATION</scope>
</reference>
<feature type="compositionally biased region" description="Basic and acidic residues" evidence="4">
    <location>
        <begin position="9"/>
        <end position="18"/>
    </location>
</feature>
<keyword evidence="3" id="KW-0862">Zinc</keyword>
<dbReference type="SUPFAM" id="SSF57667">
    <property type="entry name" value="beta-beta-alpha zinc fingers"/>
    <property type="match status" value="1"/>
</dbReference>
<evidence type="ECO:0000256" key="4">
    <source>
        <dbReference type="SAM" id="MobiDB-lite"/>
    </source>
</evidence>
<evidence type="ECO:0000313" key="6">
    <source>
        <dbReference type="Proteomes" id="UP000887574"/>
    </source>
</evidence>
<organism evidence="6 7">
    <name type="scientific">Ditylenchus dipsaci</name>
    <dbReference type="NCBI Taxonomy" id="166011"/>
    <lineage>
        <taxon>Eukaryota</taxon>
        <taxon>Metazoa</taxon>
        <taxon>Ecdysozoa</taxon>
        <taxon>Nematoda</taxon>
        <taxon>Chromadorea</taxon>
        <taxon>Rhabditida</taxon>
        <taxon>Tylenchina</taxon>
        <taxon>Tylenchomorpha</taxon>
        <taxon>Sphaerularioidea</taxon>
        <taxon>Anguinidae</taxon>
        <taxon>Anguininae</taxon>
        <taxon>Ditylenchus</taxon>
    </lineage>
</organism>
<evidence type="ECO:0000256" key="2">
    <source>
        <dbReference type="ARBA" id="ARBA00022771"/>
    </source>
</evidence>
<dbReference type="Proteomes" id="UP000887574">
    <property type="component" value="Unplaced"/>
</dbReference>
<keyword evidence="6" id="KW-1185">Reference proteome</keyword>
<dbReference type="Pfam" id="PF02892">
    <property type="entry name" value="zf-BED"/>
    <property type="match status" value="1"/>
</dbReference>
<evidence type="ECO:0000259" key="5">
    <source>
        <dbReference type="Pfam" id="PF02892"/>
    </source>
</evidence>
<dbReference type="GO" id="GO:0003677">
    <property type="term" value="F:DNA binding"/>
    <property type="evidence" value="ECO:0007669"/>
    <property type="project" value="InterPro"/>
</dbReference>
<proteinExistence type="predicted"/>
<name>A0A915EMG5_9BILA</name>
<feature type="region of interest" description="Disordered" evidence="4">
    <location>
        <begin position="1"/>
        <end position="30"/>
    </location>
</feature>
<protein>
    <submittedName>
        <fullName evidence="7">BED-type domain-containing protein</fullName>
    </submittedName>
</protein>
<feature type="domain" description="BED-type" evidence="5">
    <location>
        <begin position="69"/>
        <end position="99"/>
    </location>
</feature>
<keyword evidence="2" id="KW-0863">Zinc-finger</keyword>
<evidence type="ECO:0000256" key="3">
    <source>
        <dbReference type="ARBA" id="ARBA00022833"/>
    </source>
</evidence>
<accession>A0A915EMG5</accession>
<dbReference type="SMART" id="SM00614">
    <property type="entry name" value="ZnF_BED"/>
    <property type="match status" value="1"/>
</dbReference>
<evidence type="ECO:0000256" key="1">
    <source>
        <dbReference type="ARBA" id="ARBA00022723"/>
    </source>
</evidence>
<dbReference type="AlphaFoldDB" id="A0A915EMG5"/>
<dbReference type="InterPro" id="IPR003656">
    <property type="entry name" value="Znf_BED"/>
</dbReference>